<dbReference type="InterPro" id="IPR036513">
    <property type="entry name" value="STAS_dom_sf"/>
</dbReference>
<accession>A0ABV1SRW6</accession>
<keyword evidence="6" id="KW-1185">Reference proteome</keyword>
<evidence type="ECO:0000256" key="2">
    <source>
        <dbReference type="RuleBase" id="RU003749"/>
    </source>
</evidence>
<sequence length="202" mass="21597">MSEQGVAGPHGQVGSHVANGWTVVRAEDEIDIAFAPLVRDEVVRRLADGHRHFVLDLCSTLFIDSMGLGMIVAVTKRIRDHAGSLRIACSDRRLLHVFTLGGLGAVYSFHDSVDQAVARPPPAPRDRPAGRACGSEGDATASPCLGPPRRFTWTGRRMRGRCRDRLSEGGSWPHGSHTGESTKAPHRRTASACSSTGCGPVA</sequence>
<dbReference type="PROSITE" id="PS50801">
    <property type="entry name" value="STAS"/>
    <property type="match status" value="1"/>
</dbReference>
<evidence type="ECO:0000259" key="4">
    <source>
        <dbReference type="PROSITE" id="PS50801"/>
    </source>
</evidence>
<dbReference type="RefSeq" id="WP_352146450.1">
    <property type="nucleotide sequence ID" value="NZ_JBEOZY010000005.1"/>
</dbReference>
<protein>
    <recommendedName>
        <fullName evidence="2">Anti-sigma factor antagonist</fullName>
    </recommendedName>
</protein>
<dbReference type="Pfam" id="PF01740">
    <property type="entry name" value="STAS"/>
    <property type="match status" value="1"/>
</dbReference>
<reference evidence="5 6" key="1">
    <citation type="submission" date="2024-06" db="EMBL/GenBank/DDBJ databases">
        <title>The Natural Products Discovery Center: Release of the First 8490 Sequenced Strains for Exploring Actinobacteria Biosynthetic Diversity.</title>
        <authorList>
            <person name="Kalkreuter E."/>
            <person name="Kautsar S.A."/>
            <person name="Yang D."/>
            <person name="Bader C.D."/>
            <person name="Teijaro C.N."/>
            <person name="Fluegel L."/>
            <person name="Davis C.M."/>
            <person name="Simpson J.R."/>
            <person name="Lauterbach L."/>
            <person name="Steele A.D."/>
            <person name="Gui C."/>
            <person name="Meng S."/>
            <person name="Li G."/>
            <person name="Viehrig K."/>
            <person name="Ye F."/>
            <person name="Su P."/>
            <person name="Kiefer A.F."/>
            <person name="Nichols A."/>
            <person name="Cepeda A.J."/>
            <person name="Yan W."/>
            <person name="Fan B."/>
            <person name="Jiang Y."/>
            <person name="Adhikari A."/>
            <person name="Zheng C.-J."/>
            <person name="Schuster L."/>
            <person name="Cowan T.M."/>
            <person name="Smanski M.J."/>
            <person name="Chevrette M.G."/>
            <person name="De Carvalho L.P.S."/>
            <person name="Shen B."/>
        </authorList>
    </citation>
    <scope>NUCLEOTIDE SEQUENCE [LARGE SCALE GENOMIC DNA]</scope>
    <source>
        <strain evidence="5 6">NPDC001615</strain>
    </source>
</reference>
<dbReference type="NCBIfam" id="TIGR00377">
    <property type="entry name" value="ant_ant_sig"/>
    <property type="match status" value="1"/>
</dbReference>
<dbReference type="InterPro" id="IPR002645">
    <property type="entry name" value="STAS_dom"/>
</dbReference>
<evidence type="ECO:0000313" key="5">
    <source>
        <dbReference type="EMBL" id="MER6164470.1"/>
    </source>
</evidence>
<organism evidence="5 6">
    <name type="scientific">Streptomyces violaceorubidus</name>
    <dbReference type="NCBI Taxonomy" id="284042"/>
    <lineage>
        <taxon>Bacteria</taxon>
        <taxon>Bacillati</taxon>
        <taxon>Actinomycetota</taxon>
        <taxon>Actinomycetes</taxon>
        <taxon>Kitasatosporales</taxon>
        <taxon>Streptomycetaceae</taxon>
        <taxon>Streptomyces</taxon>
    </lineage>
</organism>
<evidence type="ECO:0000256" key="1">
    <source>
        <dbReference type="ARBA" id="ARBA00009013"/>
    </source>
</evidence>
<proteinExistence type="inferred from homology"/>
<feature type="domain" description="STAS" evidence="4">
    <location>
        <begin position="11"/>
        <end position="120"/>
    </location>
</feature>
<dbReference type="InterPro" id="IPR003658">
    <property type="entry name" value="Anti-sigma_ant"/>
</dbReference>
<comment type="similarity">
    <text evidence="1 2">Belongs to the anti-sigma-factor antagonist family.</text>
</comment>
<dbReference type="Proteomes" id="UP001496720">
    <property type="component" value="Unassembled WGS sequence"/>
</dbReference>
<name>A0ABV1SRW6_9ACTN</name>
<evidence type="ECO:0000313" key="6">
    <source>
        <dbReference type="Proteomes" id="UP001496720"/>
    </source>
</evidence>
<dbReference type="EMBL" id="JBEOZY010000005">
    <property type="protein sequence ID" value="MER6164470.1"/>
    <property type="molecule type" value="Genomic_DNA"/>
</dbReference>
<feature type="region of interest" description="Disordered" evidence="3">
    <location>
        <begin position="164"/>
        <end position="202"/>
    </location>
</feature>
<dbReference type="CDD" id="cd07043">
    <property type="entry name" value="STAS_anti-anti-sigma_factors"/>
    <property type="match status" value="1"/>
</dbReference>
<dbReference type="Gene3D" id="3.30.750.24">
    <property type="entry name" value="STAS domain"/>
    <property type="match status" value="1"/>
</dbReference>
<dbReference type="PANTHER" id="PTHR33495:SF2">
    <property type="entry name" value="ANTI-SIGMA FACTOR ANTAGONIST TM_1081-RELATED"/>
    <property type="match status" value="1"/>
</dbReference>
<feature type="compositionally biased region" description="Polar residues" evidence="3">
    <location>
        <begin position="191"/>
        <end position="202"/>
    </location>
</feature>
<comment type="caution">
    <text evidence="5">The sequence shown here is derived from an EMBL/GenBank/DDBJ whole genome shotgun (WGS) entry which is preliminary data.</text>
</comment>
<dbReference type="PANTHER" id="PTHR33495">
    <property type="entry name" value="ANTI-SIGMA FACTOR ANTAGONIST TM_1081-RELATED-RELATED"/>
    <property type="match status" value="1"/>
</dbReference>
<evidence type="ECO:0000256" key="3">
    <source>
        <dbReference type="SAM" id="MobiDB-lite"/>
    </source>
</evidence>
<feature type="region of interest" description="Disordered" evidence="3">
    <location>
        <begin position="118"/>
        <end position="152"/>
    </location>
</feature>
<dbReference type="SUPFAM" id="SSF52091">
    <property type="entry name" value="SpoIIaa-like"/>
    <property type="match status" value="1"/>
</dbReference>
<gene>
    <name evidence="5" type="ORF">ABT188_07750</name>
</gene>